<gene>
    <name evidence="1" type="ORF">HKW66_Vig0144480</name>
</gene>
<accession>A0A8T0KCG9</accession>
<organism evidence="1 2">
    <name type="scientific">Phaseolus angularis</name>
    <name type="common">Azuki bean</name>
    <name type="synonym">Vigna angularis</name>
    <dbReference type="NCBI Taxonomy" id="3914"/>
    <lineage>
        <taxon>Eukaryota</taxon>
        <taxon>Viridiplantae</taxon>
        <taxon>Streptophyta</taxon>
        <taxon>Embryophyta</taxon>
        <taxon>Tracheophyta</taxon>
        <taxon>Spermatophyta</taxon>
        <taxon>Magnoliopsida</taxon>
        <taxon>eudicotyledons</taxon>
        <taxon>Gunneridae</taxon>
        <taxon>Pentapetalae</taxon>
        <taxon>rosids</taxon>
        <taxon>fabids</taxon>
        <taxon>Fabales</taxon>
        <taxon>Fabaceae</taxon>
        <taxon>Papilionoideae</taxon>
        <taxon>50 kb inversion clade</taxon>
        <taxon>NPAAA clade</taxon>
        <taxon>indigoferoid/millettioid clade</taxon>
        <taxon>Phaseoleae</taxon>
        <taxon>Vigna</taxon>
    </lineage>
</organism>
<sequence length="72" mass="7834">MAENVVANRKRCDTNVVSDGGTKRKNATRDMGPATVLALTCHEFGEHGCVNLSIEASAAFTDMEPEILRRNL</sequence>
<comment type="caution">
    <text evidence="1">The sequence shown here is derived from an EMBL/GenBank/DDBJ whole genome shotgun (WGS) entry which is preliminary data.</text>
</comment>
<reference evidence="1 2" key="1">
    <citation type="submission" date="2020-05" db="EMBL/GenBank/DDBJ databases">
        <title>Vigna angularis (adzuki bean) Var. LongXiaoDou No. 4 denovo assembly.</title>
        <authorList>
            <person name="Xiang H."/>
        </authorList>
    </citation>
    <scope>NUCLEOTIDE SEQUENCE [LARGE SCALE GENOMIC DNA]</scope>
    <source>
        <tissue evidence="1">Leaf</tissue>
    </source>
</reference>
<evidence type="ECO:0000313" key="2">
    <source>
        <dbReference type="Proteomes" id="UP000743370"/>
    </source>
</evidence>
<dbReference type="Proteomes" id="UP000743370">
    <property type="component" value="Unassembled WGS sequence"/>
</dbReference>
<protein>
    <submittedName>
        <fullName evidence="1">Methionine gamma-lyase</fullName>
    </submittedName>
</protein>
<dbReference type="EMBL" id="JABFOF010000005">
    <property type="protein sequence ID" value="KAG2397316.1"/>
    <property type="molecule type" value="Genomic_DNA"/>
</dbReference>
<proteinExistence type="predicted"/>
<evidence type="ECO:0000313" key="1">
    <source>
        <dbReference type="EMBL" id="KAG2397316.1"/>
    </source>
</evidence>
<dbReference type="AlphaFoldDB" id="A0A8T0KCG9"/>
<name>A0A8T0KCG9_PHAAN</name>